<dbReference type="NCBIfam" id="TIGR01004">
    <property type="entry name" value="PulS_OutS"/>
    <property type="match status" value="1"/>
</dbReference>
<organism evidence="2">
    <name type="scientific">Serratia fonticola</name>
    <dbReference type="NCBI Taxonomy" id="47917"/>
    <lineage>
        <taxon>Bacteria</taxon>
        <taxon>Pseudomonadati</taxon>
        <taxon>Pseudomonadota</taxon>
        <taxon>Gammaproteobacteria</taxon>
        <taxon>Enterobacterales</taxon>
        <taxon>Yersiniaceae</taxon>
        <taxon>Serratia</taxon>
    </lineage>
</organism>
<reference evidence="2" key="2">
    <citation type="submission" date="2019-08" db="EMBL/GenBank/DDBJ databases">
        <title>Investigation of anaerobic lignin degradation for improved lignocellulosic biofuels.</title>
        <authorList>
            <person name="Deangelis K.PhD."/>
        </authorList>
    </citation>
    <scope>NUCLEOTIDE SEQUENCE [LARGE SCALE GENOMIC DNA]</scope>
    <source>
        <strain evidence="2">128R</strain>
    </source>
</reference>
<dbReference type="InterPro" id="IPR019114">
    <property type="entry name" value="Chap_lipoprot_PulS/OutS-like"/>
</dbReference>
<feature type="chain" id="PRO_5021843214" evidence="1">
    <location>
        <begin position="27"/>
        <end position="133"/>
    </location>
</feature>
<evidence type="ECO:0000256" key="1">
    <source>
        <dbReference type="SAM" id="SignalP"/>
    </source>
</evidence>
<dbReference type="Gene3D" id="1.20.58.1630">
    <property type="entry name" value="Chaperone lipoprotein PulS/OutS"/>
    <property type="match status" value="1"/>
</dbReference>
<feature type="signal peptide" evidence="1">
    <location>
        <begin position="1"/>
        <end position="26"/>
    </location>
</feature>
<reference evidence="2" key="1">
    <citation type="submission" date="2019-06" db="EMBL/GenBank/DDBJ databases">
        <authorList>
            <person name="Deangelis K."/>
            <person name="Huntemann M."/>
            <person name="Clum A."/>
            <person name="Pillay M."/>
            <person name="Palaniappan K."/>
            <person name="Varghese N."/>
            <person name="Mikhailova N."/>
            <person name="Stamatis D."/>
            <person name="Reddy T."/>
            <person name="Daum C."/>
            <person name="Shapiro N."/>
            <person name="Ivanova N."/>
            <person name="Kyrpides N."/>
            <person name="Woyke T."/>
        </authorList>
    </citation>
    <scope>NUCLEOTIDE SEQUENCE [LARGE SCALE GENOMIC DNA]</scope>
    <source>
        <strain evidence="2">128R</strain>
    </source>
</reference>
<proteinExistence type="predicted"/>
<keyword evidence="1" id="KW-0732">Signal</keyword>
<gene>
    <name evidence="2" type="ORF">FHU10_5058</name>
</gene>
<accession>A0A542D477</accession>
<sequence>MARSLRKFFWLAVLLMVVAGCQQVSHQPQPPVQAQLDKLATQLAGGRFLRQNCDRSDIPDDVKLQRTAMRLAEKQGWDTHQASYQQQLAAQTHTRYQALVADKALLSEKCATVNNRTARFIAAAQSDTEDFIL</sequence>
<dbReference type="InterPro" id="IPR005699">
    <property type="entry name" value="Chap_lipoprot_PulS/OutS"/>
</dbReference>
<dbReference type="EMBL" id="VISQ01000001">
    <property type="protein sequence ID" value="TVZ72385.1"/>
    <property type="molecule type" value="Genomic_DNA"/>
</dbReference>
<comment type="caution">
    <text evidence="2">The sequence shown here is derived from an EMBL/GenBank/DDBJ whole genome shotgun (WGS) entry which is preliminary data.</text>
</comment>
<dbReference type="PROSITE" id="PS51257">
    <property type="entry name" value="PROKAR_LIPOPROTEIN"/>
    <property type="match status" value="1"/>
</dbReference>
<dbReference type="OrthoDB" id="6520006at2"/>
<protein>
    <submittedName>
        <fullName evidence="2">Type II secretion system protein S</fullName>
    </submittedName>
</protein>
<dbReference type="InterPro" id="IPR038432">
    <property type="entry name" value="PulS/OutS-like_sf"/>
</dbReference>
<dbReference type="AlphaFoldDB" id="A0A542D477"/>
<evidence type="ECO:0000313" key="2">
    <source>
        <dbReference type="EMBL" id="TVZ72385.1"/>
    </source>
</evidence>
<name>A0A542D477_SERFO</name>
<dbReference type="GO" id="GO:0006886">
    <property type="term" value="P:intracellular protein transport"/>
    <property type="evidence" value="ECO:0007669"/>
    <property type="project" value="InterPro"/>
</dbReference>
<dbReference type="Pfam" id="PF09691">
    <property type="entry name" value="T2SS_PulS_OutS"/>
    <property type="match status" value="1"/>
</dbReference>